<comment type="caution">
    <text evidence="9">The sequence shown here is derived from an EMBL/GenBank/DDBJ whole genome shotgun (WGS) entry which is preliminary data.</text>
</comment>
<organism evidence="9 10">
    <name type="scientific">Cymbomonas tetramitiformis</name>
    <dbReference type="NCBI Taxonomy" id="36881"/>
    <lineage>
        <taxon>Eukaryota</taxon>
        <taxon>Viridiplantae</taxon>
        <taxon>Chlorophyta</taxon>
        <taxon>Pyramimonadophyceae</taxon>
        <taxon>Pyramimonadales</taxon>
        <taxon>Pyramimonadaceae</taxon>
        <taxon>Cymbomonas</taxon>
    </lineage>
</organism>
<dbReference type="InterPro" id="IPR036345">
    <property type="entry name" value="ExoRNase_PH_dom2_sf"/>
</dbReference>
<keyword evidence="10" id="KW-1185">Reference proteome</keyword>
<dbReference type="Pfam" id="PF03725">
    <property type="entry name" value="RNase_PH_C"/>
    <property type="match status" value="1"/>
</dbReference>
<dbReference type="PANTHER" id="PTHR11097:SF14">
    <property type="entry name" value="EXOSOME COMPLEX COMPONENT RRP45"/>
    <property type="match status" value="1"/>
</dbReference>
<gene>
    <name evidence="9" type="ORF">CYMTET_54850</name>
</gene>
<keyword evidence="6" id="KW-0539">Nucleus</keyword>
<dbReference type="SUPFAM" id="SSF54211">
    <property type="entry name" value="Ribosomal protein S5 domain 2-like"/>
    <property type="match status" value="1"/>
</dbReference>
<dbReference type="Pfam" id="PF01138">
    <property type="entry name" value="RNase_PH"/>
    <property type="match status" value="1"/>
</dbReference>
<dbReference type="GO" id="GO:0000176">
    <property type="term" value="C:nuclear exosome (RNase complex)"/>
    <property type="evidence" value="ECO:0007669"/>
    <property type="project" value="TreeGrafter"/>
</dbReference>
<name>A0AAE0BFA8_9CHLO</name>
<dbReference type="GO" id="GO:0035925">
    <property type="term" value="F:mRNA 3'-UTR AU-rich region binding"/>
    <property type="evidence" value="ECO:0007669"/>
    <property type="project" value="TreeGrafter"/>
</dbReference>
<dbReference type="EMBL" id="LGRX02035421">
    <property type="protein sequence ID" value="KAK3234918.1"/>
    <property type="molecule type" value="Genomic_DNA"/>
</dbReference>
<evidence type="ECO:0000256" key="4">
    <source>
        <dbReference type="ARBA" id="ARBA00022490"/>
    </source>
</evidence>
<dbReference type="GO" id="GO:0000177">
    <property type="term" value="C:cytoplasmic exosome (RNase complex)"/>
    <property type="evidence" value="ECO:0007669"/>
    <property type="project" value="TreeGrafter"/>
</dbReference>
<dbReference type="PANTHER" id="PTHR11097">
    <property type="entry name" value="EXOSOME COMPLEX EXONUCLEASE RIBOSOMAL RNA PROCESSING PROTEIN"/>
    <property type="match status" value="1"/>
</dbReference>
<evidence type="ECO:0000256" key="5">
    <source>
        <dbReference type="ARBA" id="ARBA00022884"/>
    </source>
</evidence>
<evidence type="ECO:0000256" key="1">
    <source>
        <dbReference type="ARBA" id="ARBA00004123"/>
    </source>
</evidence>
<dbReference type="GO" id="GO:0071038">
    <property type="term" value="P:TRAMP-dependent tRNA surveillance pathway"/>
    <property type="evidence" value="ECO:0007669"/>
    <property type="project" value="TreeGrafter"/>
</dbReference>
<comment type="subcellular location">
    <subcellularLocation>
        <location evidence="2">Cytoplasm</location>
    </subcellularLocation>
    <subcellularLocation>
        <location evidence="1">Nucleus</location>
    </subcellularLocation>
</comment>
<sequence>MKDEFLISSNEKEFIIKALESEQRVDGRRPFDVRKLNVKFGPDDGAVEVQLGQTRVAVVVTADLSEPYGDRPNEGTINFAVEFSPMASPAFETGRPSEDAVEVVRVLERSLRESGAIDTEALCVLAGRKVWNLKVIVHILDHGGALLDTASMAVLAALVSMRVPDVSIGGETGQEVIVHPPQVKEPVPLNIHHLPLAITLAFFGDGELVVVDPSMKEEAAMSGSMTVCLNPHEELCTVQKGGGVAISPAQLMRCIRIAAAKVKDRALQLKEYLAANDQARQEKRIKRRSAAPEEQGAATVVGASEVGKVVK</sequence>
<evidence type="ECO:0008006" key="11">
    <source>
        <dbReference type="Google" id="ProtNLM"/>
    </source>
</evidence>
<dbReference type="GO" id="GO:0034473">
    <property type="term" value="P:U1 snRNA 3'-end processing"/>
    <property type="evidence" value="ECO:0007669"/>
    <property type="project" value="TreeGrafter"/>
</dbReference>
<dbReference type="Proteomes" id="UP001190700">
    <property type="component" value="Unassembled WGS sequence"/>
</dbReference>
<feature type="domain" description="Exoribonuclease phosphorolytic" evidence="7">
    <location>
        <begin position="33"/>
        <end position="164"/>
    </location>
</feature>
<dbReference type="InterPro" id="IPR015847">
    <property type="entry name" value="ExoRNase_PH_dom2"/>
</dbReference>
<comment type="similarity">
    <text evidence="3">Belongs to the RNase PH family.</text>
</comment>
<dbReference type="GO" id="GO:0071035">
    <property type="term" value="P:nuclear polyadenylation-dependent rRNA catabolic process"/>
    <property type="evidence" value="ECO:0007669"/>
    <property type="project" value="TreeGrafter"/>
</dbReference>
<evidence type="ECO:0000313" key="10">
    <source>
        <dbReference type="Proteomes" id="UP001190700"/>
    </source>
</evidence>
<dbReference type="GO" id="GO:0034475">
    <property type="term" value="P:U4 snRNA 3'-end processing"/>
    <property type="evidence" value="ECO:0007669"/>
    <property type="project" value="TreeGrafter"/>
</dbReference>
<keyword evidence="4" id="KW-0963">Cytoplasm</keyword>
<protein>
    <recommendedName>
        <fullName evidence="11">Exosome complex component RRP45</fullName>
    </recommendedName>
</protein>
<reference evidence="9 10" key="1">
    <citation type="journal article" date="2015" name="Genome Biol. Evol.">
        <title>Comparative Genomics of a Bacterivorous Green Alga Reveals Evolutionary Causalities and Consequences of Phago-Mixotrophic Mode of Nutrition.</title>
        <authorList>
            <person name="Burns J.A."/>
            <person name="Paasch A."/>
            <person name="Narechania A."/>
            <person name="Kim E."/>
        </authorList>
    </citation>
    <scope>NUCLEOTIDE SEQUENCE [LARGE SCALE GENOMIC DNA]</scope>
    <source>
        <strain evidence="9 10">PLY_AMNH</strain>
    </source>
</reference>
<dbReference type="InterPro" id="IPR001247">
    <property type="entry name" value="ExoRNase_PH_dom1"/>
</dbReference>
<dbReference type="GO" id="GO:0071028">
    <property type="term" value="P:nuclear mRNA surveillance"/>
    <property type="evidence" value="ECO:0007669"/>
    <property type="project" value="TreeGrafter"/>
</dbReference>
<dbReference type="Gene3D" id="3.30.230.70">
    <property type="entry name" value="GHMP Kinase, N-terminal domain"/>
    <property type="match status" value="1"/>
</dbReference>
<proteinExistence type="inferred from homology"/>
<dbReference type="AlphaFoldDB" id="A0AAE0BFA8"/>
<evidence type="ECO:0000313" key="9">
    <source>
        <dbReference type="EMBL" id="KAK3234918.1"/>
    </source>
</evidence>
<dbReference type="CDD" id="cd11368">
    <property type="entry name" value="RNase_PH_RRP45"/>
    <property type="match status" value="1"/>
</dbReference>
<keyword evidence="5" id="KW-0694">RNA-binding</keyword>
<dbReference type="GO" id="GO:0016075">
    <property type="term" value="P:rRNA catabolic process"/>
    <property type="evidence" value="ECO:0007669"/>
    <property type="project" value="TreeGrafter"/>
</dbReference>
<evidence type="ECO:0000256" key="2">
    <source>
        <dbReference type="ARBA" id="ARBA00004496"/>
    </source>
</evidence>
<dbReference type="SUPFAM" id="SSF55666">
    <property type="entry name" value="Ribonuclease PH domain 2-like"/>
    <property type="match status" value="1"/>
</dbReference>
<dbReference type="InterPro" id="IPR020568">
    <property type="entry name" value="Ribosomal_Su5_D2-typ_SF"/>
</dbReference>
<dbReference type="InterPro" id="IPR027408">
    <property type="entry name" value="PNPase/RNase_PH_dom_sf"/>
</dbReference>
<dbReference type="GO" id="GO:0000467">
    <property type="term" value="P:exonucleolytic trimming to generate mature 3'-end of 5.8S rRNA from tricistronic rRNA transcript (SSU-rRNA, 5.8S rRNA, LSU-rRNA)"/>
    <property type="evidence" value="ECO:0007669"/>
    <property type="project" value="TreeGrafter"/>
</dbReference>
<evidence type="ECO:0000256" key="3">
    <source>
        <dbReference type="ARBA" id="ARBA00006678"/>
    </source>
</evidence>
<evidence type="ECO:0000259" key="7">
    <source>
        <dbReference type="Pfam" id="PF01138"/>
    </source>
</evidence>
<evidence type="ECO:0000256" key="6">
    <source>
        <dbReference type="ARBA" id="ARBA00023242"/>
    </source>
</evidence>
<evidence type="ECO:0000259" key="8">
    <source>
        <dbReference type="Pfam" id="PF03725"/>
    </source>
</evidence>
<accession>A0AAE0BFA8</accession>
<feature type="domain" description="Exoribonuclease phosphorolytic" evidence="8">
    <location>
        <begin position="193"/>
        <end position="259"/>
    </location>
</feature>
<feature type="non-terminal residue" evidence="9">
    <location>
        <position position="311"/>
    </location>
</feature>
<dbReference type="GO" id="GO:0034476">
    <property type="term" value="P:U5 snRNA 3'-end processing"/>
    <property type="evidence" value="ECO:0007669"/>
    <property type="project" value="TreeGrafter"/>
</dbReference>
<dbReference type="InterPro" id="IPR033100">
    <property type="entry name" value="Rrp45"/>
</dbReference>
<dbReference type="InterPro" id="IPR050590">
    <property type="entry name" value="Exosome_comp_Rrp42_subfam"/>
</dbReference>